<evidence type="ECO:0000313" key="2">
    <source>
        <dbReference type="EMBL" id="KAK1414062.1"/>
    </source>
</evidence>
<name>A0AAD8KL13_TARER</name>
<keyword evidence="1" id="KW-0175">Coiled coil</keyword>
<accession>A0AAD8KL13</accession>
<dbReference type="AlphaFoldDB" id="A0AAD8KL13"/>
<evidence type="ECO:0000313" key="4">
    <source>
        <dbReference type="Proteomes" id="UP001229421"/>
    </source>
</evidence>
<dbReference type="EMBL" id="JAUHHV010000008">
    <property type="protein sequence ID" value="KAK1414062.1"/>
    <property type="molecule type" value="Genomic_DNA"/>
</dbReference>
<dbReference type="EMBL" id="JAUHHV010000005">
    <property type="protein sequence ID" value="KAK1424719.1"/>
    <property type="molecule type" value="Genomic_DNA"/>
</dbReference>
<reference evidence="3" key="1">
    <citation type="journal article" date="2023" name="bioRxiv">
        <title>Improved chromosome-level genome assembly for marigold (Tagetes erecta).</title>
        <authorList>
            <person name="Jiang F."/>
            <person name="Yuan L."/>
            <person name="Wang S."/>
            <person name="Wang H."/>
            <person name="Xu D."/>
            <person name="Wang A."/>
            <person name="Fan W."/>
        </authorList>
    </citation>
    <scope>NUCLEOTIDE SEQUENCE</scope>
    <source>
        <strain evidence="3">WSJ</strain>
        <tissue evidence="3">Leaf</tissue>
    </source>
</reference>
<evidence type="ECO:0000313" key="3">
    <source>
        <dbReference type="EMBL" id="KAK1424719.1"/>
    </source>
</evidence>
<gene>
    <name evidence="3" type="ORF">QVD17_20057</name>
    <name evidence="2" type="ORF">QVD17_29800</name>
</gene>
<evidence type="ECO:0000256" key="1">
    <source>
        <dbReference type="SAM" id="Coils"/>
    </source>
</evidence>
<dbReference type="Proteomes" id="UP001229421">
    <property type="component" value="Unassembled WGS sequence"/>
</dbReference>
<protein>
    <submittedName>
        <fullName evidence="3">Uncharacterized protein</fullName>
    </submittedName>
</protein>
<proteinExistence type="predicted"/>
<organism evidence="3 4">
    <name type="scientific">Tagetes erecta</name>
    <name type="common">African marigold</name>
    <dbReference type="NCBI Taxonomy" id="13708"/>
    <lineage>
        <taxon>Eukaryota</taxon>
        <taxon>Viridiplantae</taxon>
        <taxon>Streptophyta</taxon>
        <taxon>Embryophyta</taxon>
        <taxon>Tracheophyta</taxon>
        <taxon>Spermatophyta</taxon>
        <taxon>Magnoliopsida</taxon>
        <taxon>eudicotyledons</taxon>
        <taxon>Gunneridae</taxon>
        <taxon>Pentapetalae</taxon>
        <taxon>asterids</taxon>
        <taxon>campanulids</taxon>
        <taxon>Asterales</taxon>
        <taxon>Asteraceae</taxon>
        <taxon>Asteroideae</taxon>
        <taxon>Heliantheae alliance</taxon>
        <taxon>Tageteae</taxon>
        <taxon>Tagetes</taxon>
    </lineage>
</organism>
<sequence length="78" mass="9131">MHPESGRHIFRIGSSDSSFVLNGRYPSFCGSSSYGDARQSQEVQSIRLEHEKERAARENLEYRLEQLEKDREEEREQA</sequence>
<comment type="caution">
    <text evidence="3">The sequence shown here is derived from an EMBL/GenBank/DDBJ whole genome shotgun (WGS) entry which is preliminary data.</text>
</comment>
<feature type="coiled-coil region" evidence="1">
    <location>
        <begin position="38"/>
        <end position="77"/>
    </location>
</feature>
<keyword evidence="4" id="KW-1185">Reference proteome</keyword>